<feature type="transmembrane region" description="Helical" evidence="5">
    <location>
        <begin position="6"/>
        <end position="33"/>
    </location>
</feature>
<evidence type="ECO:0000256" key="3">
    <source>
        <dbReference type="ARBA" id="ARBA00022989"/>
    </source>
</evidence>
<keyword evidence="4 5" id="KW-0472">Membrane</keyword>
<dbReference type="GO" id="GO:0016020">
    <property type="term" value="C:membrane"/>
    <property type="evidence" value="ECO:0007669"/>
    <property type="project" value="UniProtKB-SubCell"/>
</dbReference>
<dbReference type="Proteomes" id="UP001558652">
    <property type="component" value="Unassembled WGS sequence"/>
</dbReference>
<feature type="transmembrane region" description="Helical" evidence="5">
    <location>
        <begin position="86"/>
        <end position="108"/>
    </location>
</feature>
<feature type="transmembrane region" description="Helical" evidence="5">
    <location>
        <begin position="54"/>
        <end position="74"/>
    </location>
</feature>
<accession>A0ABD0YHY6</accession>
<keyword evidence="2 5" id="KW-0812">Transmembrane</keyword>
<comment type="subcellular location">
    <subcellularLocation>
        <location evidence="1">Membrane</location>
        <topology evidence="1">Multi-pass membrane protein</topology>
    </subcellularLocation>
</comment>
<keyword evidence="3 5" id="KW-1133">Transmembrane helix</keyword>
<evidence type="ECO:0000256" key="4">
    <source>
        <dbReference type="ARBA" id="ARBA00023136"/>
    </source>
</evidence>
<evidence type="ECO:0000313" key="7">
    <source>
        <dbReference type="Proteomes" id="UP001558652"/>
    </source>
</evidence>
<reference evidence="6 7" key="1">
    <citation type="submission" date="2024-07" db="EMBL/GenBank/DDBJ databases">
        <title>Chromosome-level genome assembly of the water stick insect Ranatra chinensis (Heteroptera: Nepidae).</title>
        <authorList>
            <person name="Liu X."/>
        </authorList>
    </citation>
    <scope>NUCLEOTIDE SEQUENCE [LARGE SCALE GENOMIC DNA]</scope>
    <source>
        <strain evidence="6">Cailab_2021Rc</strain>
        <tissue evidence="6">Muscle</tissue>
    </source>
</reference>
<keyword evidence="7" id="KW-1185">Reference proteome</keyword>
<feature type="transmembrane region" description="Helical" evidence="5">
    <location>
        <begin position="120"/>
        <end position="138"/>
    </location>
</feature>
<feature type="transmembrane region" description="Helical" evidence="5">
    <location>
        <begin position="239"/>
        <end position="262"/>
    </location>
</feature>
<proteinExistence type="predicted"/>
<protein>
    <submittedName>
        <fullName evidence="6">Uncharacterized protein</fullName>
    </submittedName>
</protein>
<dbReference type="Pfam" id="PF01027">
    <property type="entry name" value="Bax1-I"/>
    <property type="match status" value="1"/>
</dbReference>
<organism evidence="6 7">
    <name type="scientific">Ranatra chinensis</name>
    <dbReference type="NCBI Taxonomy" id="642074"/>
    <lineage>
        <taxon>Eukaryota</taxon>
        <taxon>Metazoa</taxon>
        <taxon>Ecdysozoa</taxon>
        <taxon>Arthropoda</taxon>
        <taxon>Hexapoda</taxon>
        <taxon>Insecta</taxon>
        <taxon>Pterygota</taxon>
        <taxon>Neoptera</taxon>
        <taxon>Paraneoptera</taxon>
        <taxon>Hemiptera</taxon>
        <taxon>Heteroptera</taxon>
        <taxon>Panheteroptera</taxon>
        <taxon>Nepomorpha</taxon>
        <taxon>Nepidae</taxon>
        <taxon>Ranatrinae</taxon>
        <taxon>Ranatra</taxon>
    </lineage>
</organism>
<evidence type="ECO:0000256" key="5">
    <source>
        <dbReference type="SAM" id="Phobius"/>
    </source>
</evidence>
<name>A0ABD0YHY6_9HEMI</name>
<gene>
    <name evidence="6" type="ORF">AAG570_012149</name>
</gene>
<dbReference type="InterPro" id="IPR006214">
    <property type="entry name" value="Bax_inhibitor_1-related"/>
</dbReference>
<evidence type="ECO:0000313" key="6">
    <source>
        <dbReference type="EMBL" id="KAL1130908.1"/>
    </source>
</evidence>
<feature type="transmembrane region" description="Helical" evidence="5">
    <location>
        <begin position="174"/>
        <end position="193"/>
    </location>
</feature>
<dbReference type="AlphaFoldDB" id="A0ABD0YHY6"/>
<sequence length="276" mass="31174">MDPDCQIIWTLGKIIICLSVLFCLAANALWVMYEKEGVIFEVLKWPEKIINRIAITYFYLSTSLLLICISKAFVFQAPSLMRFMILHPNMVILSTVALMTILTTILELTPYTKKYTLMKCGAWILHSVAMGPSLAFFGSHICNMAVFSTVLAIISASAVGFIAPKDFYLKLENYISYLYTTVTVSSILCILFNPPVTPIGIFCITLNFFGGMILYFGVFIVNTQYFLNDVKTNDEYDPIYTACVMFLCSLNLYLRIAMYFVVELTNLTDPFSVSSL</sequence>
<evidence type="ECO:0000256" key="1">
    <source>
        <dbReference type="ARBA" id="ARBA00004141"/>
    </source>
</evidence>
<feature type="transmembrane region" description="Helical" evidence="5">
    <location>
        <begin position="199"/>
        <end position="227"/>
    </location>
</feature>
<feature type="transmembrane region" description="Helical" evidence="5">
    <location>
        <begin position="144"/>
        <end position="162"/>
    </location>
</feature>
<dbReference type="EMBL" id="JBFDAA010000007">
    <property type="protein sequence ID" value="KAL1130908.1"/>
    <property type="molecule type" value="Genomic_DNA"/>
</dbReference>
<evidence type="ECO:0000256" key="2">
    <source>
        <dbReference type="ARBA" id="ARBA00022692"/>
    </source>
</evidence>
<comment type="caution">
    <text evidence="6">The sequence shown here is derived from an EMBL/GenBank/DDBJ whole genome shotgun (WGS) entry which is preliminary data.</text>
</comment>